<sequence>MNIGETAKASGVSAKMIRHYEQTGLIKPAKRSRSNYRVYGSTDVEMLRFLKQARRLGFSIEQIATVLELWQNRSRPRGEVERLIGKHIEELDCRIRDTTAMKESVQNLAAHCSGDSRPECPILDGLSESRQKH</sequence>
<organism evidence="7 8">
    <name type="scientific">Paraburkholderia dipogonis</name>
    <dbReference type="NCBI Taxonomy" id="1211383"/>
    <lineage>
        <taxon>Bacteria</taxon>
        <taxon>Pseudomonadati</taxon>
        <taxon>Pseudomonadota</taxon>
        <taxon>Betaproteobacteria</taxon>
        <taxon>Burkholderiales</taxon>
        <taxon>Burkholderiaceae</taxon>
        <taxon>Paraburkholderia</taxon>
    </lineage>
</organism>
<evidence type="ECO:0000256" key="1">
    <source>
        <dbReference type="ARBA" id="ARBA00004496"/>
    </source>
</evidence>
<dbReference type="SMART" id="SM00422">
    <property type="entry name" value="HTH_MERR"/>
    <property type="match status" value="1"/>
</dbReference>
<evidence type="ECO:0000256" key="4">
    <source>
        <dbReference type="ARBA" id="ARBA00023125"/>
    </source>
</evidence>
<reference evidence="7 8" key="1">
    <citation type="journal article" date="2024" name="Chem. Sci.">
        <title>Discovery of megapolipeptins by genome mining of a Burkholderiales bacteria collection.</title>
        <authorList>
            <person name="Paulo B.S."/>
            <person name="Recchia M.J.J."/>
            <person name="Lee S."/>
            <person name="Fergusson C.H."/>
            <person name="Romanowski S.B."/>
            <person name="Hernandez A."/>
            <person name="Krull N."/>
            <person name="Liu D.Y."/>
            <person name="Cavanagh H."/>
            <person name="Bos A."/>
            <person name="Gray C.A."/>
            <person name="Murphy B.T."/>
            <person name="Linington R.G."/>
            <person name="Eustaquio A.S."/>
        </authorList>
    </citation>
    <scope>NUCLEOTIDE SEQUENCE [LARGE SCALE GENOMIC DNA]</scope>
    <source>
        <strain evidence="7 8">RL17-350-BIC-A</strain>
    </source>
</reference>
<gene>
    <name evidence="7" type="primary">cueR</name>
    <name evidence="7" type="ORF">PQR57_42955</name>
</gene>
<evidence type="ECO:0000313" key="8">
    <source>
        <dbReference type="Proteomes" id="UP001629230"/>
    </source>
</evidence>
<dbReference type="InterPro" id="IPR011789">
    <property type="entry name" value="CueR"/>
</dbReference>
<dbReference type="InterPro" id="IPR000551">
    <property type="entry name" value="MerR-type_HTH_dom"/>
</dbReference>
<proteinExistence type="predicted"/>
<dbReference type="EMBL" id="JAQQEZ010000066">
    <property type="protein sequence ID" value="MFM0007682.1"/>
    <property type="molecule type" value="Genomic_DNA"/>
</dbReference>
<evidence type="ECO:0000256" key="2">
    <source>
        <dbReference type="ARBA" id="ARBA00022490"/>
    </source>
</evidence>
<dbReference type="PANTHER" id="PTHR30204:SF94">
    <property type="entry name" value="HEAVY METAL-DEPENDENT TRANSCRIPTIONAL REGULATOR HI_0293-RELATED"/>
    <property type="match status" value="1"/>
</dbReference>
<protein>
    <submittedName>
        <fullName evidence="7">Cu(I)-responsive transcriptional regulator</fullName>
    </submittedName>
</protein>
<comment type="subcellular location">
    <subcellularLocation>
        <location evidence="1">Cytoplasm</location>
    </subcellularLocation>
</comment>
<evidence type="ECO:0000256" key="3">
    <source>
        <dbReference type="ARBA" id="ARBA00023015"/>
    </source>
</evidence>
<dbReference type="Gene3D" id="1.10.1660.10">
    <property type="match status" value="1"/>
</dbReference>
<dbReference type="PROSITE" id="PS50937">
    <property type="entry name" value="HTH_MERR_2"/>
    <property type="match status" value="1"/>
</dbReference>
<keyword evidence="3" id="KW-0805">Transcription regulation</keyword>
<dbReference type="Pfam" id="PF13411">
    <property type="entry name" value="MerR_1"/>
    <property type="match status" value="1"/>
</dbReference>
<evidence type="ECO:0000313" key="7">
    <source>
        <dbReference type="EMBL" id="MFM0007682.1"/>
    </source>
</evidence>
<accession>A0ABW9B8H7</accession>
<keyword evidence="8" id="KW-1185">Reference proteome</keyword>
<dbReference type="NCBIfam" id="TIGR02044">
    <property type="entry name" value="CueR"/>
    <property type="match status" value="1"/>
</dbReference>
<keyword evidence="2" id="KW-0963">Cytoplasm</keyword>
<comment type="caution">
    <text evidence="7">The sequence shown here is derived from an EMBL/GenBank/DDBJ whole genome shotgun (WGS) entry which is preliminary data.</text>
</comment>
<dbReference type="RefSeq" id="WP_408182409.1">
    <property type="nucleotide sequence ID" value="NZ_JAQQEZ010000066.1"/>
</dbReference>
<name>A0ABW9B8H7_9BURK</name>
<dbReference type="InterPro" id="IPR009061">
    <property type="entry name" value="DNA-bd_dom_put_sf"/>
</dbReference>
<evidence type="ECO:0000259" key="6">
    <source>
        <dbReference type="PROSITE" id="PS50937"/>
    </source>
</evidence>
<feature type="domain" description="HTH merR-type" evidence="6">
    <location>
        <begin position="1"/>
        <end position="69"/>
    </location>
</feature>
<dbReference type="InterPro" id="IPR047057">
    <property type="entry name" value="MerR_fam"/>
</dbReference>
<dbReference type="Proteomes" id="UP001629230">
    <property type="component" value="Unassembled WGS sequence"/>
</dbReference>
<evidence type="ECO:0000256" key="5">
    <source>
        <dbReference type="ARBA" id="ARBA00023163"/>
    </source>
</evidence>
<keyword evidence="5" id="KW-0804">Transcription</keyword>
<dbReference type="PANTHER" id="PTHR30204">
    <property type="entry name" value="REDOX-CYCLING DRUG-SENSING TRANSCRIPTIONAL ACTIVATOR SOXR"/>
    <property type="match status" value="1"/>
</dbReference>
<dbReference type="PRINTS" id="PR00040">
    <property type="entry name" value="HTHMERR"/>
</dbReference>
<keyword evidence="4" id="KW-0238">DNA-binding</keyword>
<dbReference type="SUPFAM" id="SSF46955">
    <property type="entry name" value="Putative DNA-binding domain"/>
    <property type="match status" value="1"/>
</dbReference>